<feature type="compositionally biased region" description="Acidic residues" evidence="1">
    <location>
        <begin position="410"/>
        <end position="428"/>
    </location>
</feature>
<organism evidence="4">
    <name type="scientific">Echinostoma caproni</name>
    <dbReference type="NCBI Taxonomy" id="27848"/>
    <lineage>
        <taxon>Eukaryota</taxon>
        <taxon>Metazoa</taxon>
        <taxon>Spiralia</taxon>
        <taxon>Lophotrochozoa</taxon>
        <taxon>Platyhelminthes</taxon>
        <taxon>Trematoda</taxon>
        <taxon>Digenea</taxon>
        <taxon>Plagiorchiida</taxon>
        <taxon>Echinostomata</taxon>
        <taxon>Echinostomatoidea</taxon>
        <taxon>Echinostomatidae</taxon>
        <taxon>Echinostoma</taxon>
    </lineage>
</organism>
<feature type="compositionally biased region" description="Basic and acidic residues" evidence="1">
    <location>
        <begin position="261"/>
        <end position="284"/>
    </location>
</feature>
<feature type="region of interest" description="Disordered" evidence="1">
    <location>
        <begin position="156"/>
        <end position="179"/>
    </location>
</feature>
<feature type="region of interest" description="Disordered" evidence="1">
    <location>
        <begin position="470"/>
        <end position="740"/>
    </location>
</feature>
<gene>
    <name evidence="2" type="ORF">ECPE_LOCUS13703</name>
</gene>
<feature type="compositionally biased region" description="Polar residues" evidence="1">
    <location>
        <begin position="540"/>
        <end position="559"/>
    </location>
</feature>
<reference evidence="2 3" key="2">
    <citation type="submission" date="2018-11" db="EMBL/GenBank/DDBJ databases">
        <authorList>
            <consortium name="Pathogen Informatics"/>
        </authorList>
    </citation>
    <scope>NUCLEOTIDE SEQUENCE [LARGE SCALE GENOMIC DNA]</scope>
    <source>
        <strain evidence="2 3">Egypt</strain>
    </source>
</reference>
<feature type="compositionally biased region" description="Polar residues" evidence="1">
    <location>
        <begin position="569"/>
        <end position="582"/>
    </location>
</feature>
<protein>
    <submittedName>
        <fullName evidence="4">SPOC domain-containing protein</fullName>
    </submittedName>
</protein>
<feature type="compositionally biased region" description="Low complexity" evidence="1">
    <location>
        <begin position="470"/>
        <end position="489"/>
    </location>
</feature>
<sequence>MKIPLDVLLSALPDEGKELLGTAFIAILASQRDNEAAEPCSIQSPESHCSPQRATNSAIAVPRMDPRLRTARVADTQALVPPVTQSAFMSSPGHFGPPLELLPNNAAAPKVVESMTSVVEPENVIVSTTSSPPAPTSPPREPDALELELAKSPVEPKEIPLENDVPPLSCSSPTSGDSRSFVPCAVTTESLDMDVESFNTHSREITAHSLSNSSDMDVEIPSSRYQSPFKIRYQPYTPPTPQALPRLSGPFNDFLGQDNPPDLRPRFFEPTRWHSPRTFDDRVRPNSPLSRFEFPRRALFEEGADNTHTNPPERTSNQKSQDCRKSESFSVPARPSRGASPSRFIQRHHSGSNISETSTTELRTGVSPRPDTDQLARFQINASPRLVLEDVAKTHPYYFHPPERAAPVYESEEGEIVDDDNEMDESEDGTPSAITKKRNPKAYPDGYYSSFSSDMSSNASLNVVDEWHGSSFDSSFSRSRSTSSRSSPQRKSERRKHMNYVNPTRPTENHSSSKLRRWLPEKYSNEFSTPYSPSRRRTGSFDQASSSGAFTRPEQTLHQSADLARHSAKSTPATPSKTNNPLSDPVDNSDHSVVDTETSLEDEDMRVPLLSRSNRRSFPSESHASRDRTSDPVPIRPMETGDNNPVSRSQVFSNKDVDYRRLPPEVSIPSPHHSHRDFSSGSRSSLPDRDWTEATEPLPRYSIYHPKSVDRERPDSGKDSSSRSRSDSIPERREASCSSESRVHLVRTVVPTYHATIVITLDRFVPDREQSTRRAKM</sequence>
<dbReference type="EMBL" id="UZAN01055728">
    <property type="protein sequence ID" value="VDP90975.1"/>
    <property type="molecule type" value="Genomic_DNA"/>
</dbReference>
<feature type="compositionally biased region" description="Polar residues" evidence="1">
    <location>
        <begin position="169"/>
        <end position="178"/>
    </location>
</feature>
<dbReference type="WBParaSite" id="ECPE_0001374301-mRNA-1">
    <property type="protein sequence ID" value="ECPE_0001374301-mRNA-1"/>
    <property type="gene ID" value="ECPE_0001374301"/>
</dbReference>
<feature type="region of interest" description="Disordered" evidence="1">
    <location>
        <begin position="256"/>
        <end position="288"/>
    </location>
</feature>
<dbReference type="AlphaFoldDB" id="A0A183B3B8"/>
<reference evidence="4" key="1">
    <citation type="submission" date="2016-06" db="UniProtKB">
        <authorList>
            <consortium name="WormBaseParasite"/>
        </authorList>
    </citation>
    <scope>IDENTIFICATION</scope>
</reference>
<feature type="region of interest" description="Disordered" evidence="1">
    <location>
        <begin position="301"/>
        <end position="373"/>
    </location>
</feature>
<feature type="compositionally biased region" description="Polar residues" evidence="1">
    <location>
        <begin position="351"/>
        <end position="362"/>
    </location>
</feature>
<proteinExistence type="predicted"/>
<name>A0A183B3B8_9TREM</name>
<evidence type="ECO:0000313" key="2">
    <source>
        <dbReference type="EMBL" id="VDP90975.1"/>
    </source>
</evidence>
<feature type="compositionally biased region" description="Polar residues" evidence="1">
    <location>
        <begin position="501"/>
        <end position="512"/>
    </location>
</feature>
<evidence type="ECO:0000256" key="1">
    <source>
        <dbReference type="SAM" id="MobiDB-lite"/>
    </source>
</evidence>
<accession>A0A183B3B8</accession>
<keyword evidence="3" id="KW-1185">Reference proteome</keyword>
<dbReference type="Proteomes" id="UP000272942">
    <property type="component" value="Unassembled WGS sequence"/>
</dbReference>
<feature type="region of interest" description="Disordered" evidence="1">
    <location>
        <begin position="402"/>
        <end position="442"/>
    </location>
</feature>
<evidence type="ECO:0000313" key="4">
    <source>
        <dbReference type="WBParaSite" id="ECPE_0001374301-mRNA-1"/>
    </source>
</evidence>
<evidence type="ECO:0000313" key="3">
    <source>
        <dbReference type="Proteomes" id="UP000272942"/>
    </source>
</evidence>
<feature type="compositionally biased region" description="Polar residues" evidence="1">
    <location>
        <begin position="306"/>
        <end position="320"/>
    </location>
</feature>
<feature type="compositionally biased region" description="Polar residues" evidence="1">
    <location>
        <begin position="641"/>
        <end position="653"/>
    </location>
</feature>
<feature type="compositionally biased region" description="Basic and acidic residues" evidence="1">
    <location>
        <begin position="707"/>
        <end position="735"/>
    </location>
</feature>